<evidence type="ECO:0000256" key="3">
    <source>
        <dbReference type="ARBA" id="ARBA00022989"/>
    </source>
</evidence>
<proteinExistence type="inferred from homology"/>
<dbReference type="RefSeq" id="XP_052904171.1">
    <property type="nucleotide sequence ID" value="XM_053049221.1"/>
</dbReference>
<comment type="similarity">
    <text evidence="5">Belongs to the class VI-like SAM-binding methyltransferase superfamily. Isoprenylcysteine carboxyl methyltransferase family.</text>
</comment>
<evidence type="ECO:0000256" key="1">
    <source>
        <dbReference type="ARBA" id="ARBA00004141"/>
    </source>
</evidence>
<dbReference type="EC" id="2.1.1.100" evidence="5"/>
<comment type="subcellular location">
    <subcellularLocation>
        <location evidence="5">Endoplasmic reticulum membrane</location>
        <topology evidence="5">Multi-pass membrane protein</topology>
    </subcellularLocation>
    <subcellularLocation>
        <location evidence="1">Membrane</location>
        <topology evidence="1">Multi-pass membrane protein</topology>
    </subcellularLocation>
</comment>
<keyword evidence="4 5" id="KW-0472">Membrane</keyword>
<dbReference type="Proteomes" id="UP000054524">
    <property type="component" value="Unassembled WGS sequence"/>
</dbReference>
<evidence type="ECO:0000256" key="5">
    <source>
        <dbReference type="RuleBase" id="RU362022"/>
    </source>
</evidence>
<keyword evidence="5" id="KW-0949">S-adenosyl-L-methionine</keyword>
<evidence type="ECO:0000313" key="7">
    <source>
        <dbReference type="Proteomes" id="UP000054524"/>
    </source>
</evidence>
<keyword evidence="5" id="KW-0489">Methyltransferase</keyword>
<comment type="catalytic activity">
    <reaction evidence="5">
        <text>[protein]-C-terminal S-[(2E,6E)-farnesyl]-L-cysteine + S-adenosyl-L-methionine = [protein]-C-terminal S-[(2E,6E)-farnesyl]-L-cysteine methyl ester + S-adenosyl-L-homocysteine</text>
        <dbReference type="Rhea" id="RHEA:21672"/>
        <dbReference type="Rhea" id="RHEA-COMP:12125"/>
        <dbReference type="Rhea" id="RHEA-COMP:12126"/>
        <dbReference type="ChEBI" id="CHEBI:57856"/>
        <dbReference type="ChEBI" id="CHEBI:59789"/>
        <dbReference type="ChEBI" id="CHEBI:90510"/>
        <dbReference type="ChEBI" id="CHEBI:90511"/>
        <dbReference type="EC" id="2.1.1.100"/>
    </reaction>
</comment>
<dbReference type="Pfam" id="PF04140">
    <property type="entry name" value="ICMT"/>
    <property type="match status" value="1"/>
</dbReference>
<dbReference type="GeneID" id="77676567"/>
<comment type="caution">
    <text evidence="6">The sequence shown here is derived from an EMBL/GenBank/DDBJ whole genome shotgun (WGS) entry which is preliminary data.</text>
</comment>
<keyword evidence="2 5" id="KW-0812">Transmembrane</keyword>
<feature type="transmembrane region" description="Helical" evidence="5">
    <location>
        <begin position="30"/>
        <end position="47"/>
    </location>
</feature>
<evidence type="ECO:0000256" key="2">
    <source>
        <dbReference type="ARBA" id="ARBA00022692"/>
    </source>
</evidence>
<dbReference type="OrthoDB" id="422086at2759"/>
<dbReference type="InterPro" id="IPR007269">
    <property type="entry name" value="ICMT_MeTrfase"/>
</dbReference>
<dbReference type="PANTHER" id="PTHR12714:SF9">
    <property type="entry name" value="PROTEIN-S-ISOPRENYLCYSTEINE O-METHYLTRANSFERASE"/>
    <property type="match status" value="1"/>
</dbReference>
<gene>
    <name evidence="6" type="ORF">NESG_01594</name>
</gene>
<dbReference type="Gene3D" id="1.20.120.1630">
    <property type="match status" value="1"/>
</dbReference>
<keyword evidence="5" id="KW-0808">Transferase</keyword>
<name>A0A086J0E8_NEMA1</name>
<protein>
    <recommendedName>
        <fullName evidence="5">Protein-S-isoprenylcysteine O-methyltransferase</fullName>
        <ecNumber evidence="5">2.1.1.100</ecNumber>
    </recommendedName>
</protein>
<dbReference type="GO" id="GO:0004671">
    <property type="term" value="F:protein C-terminal S-isoprenylcysteine carboxyl O-methyltransferase activity"/>
    <property type="evidence" value="ECO:0007669"/>
    <property type="project" value="UniProtKB-EC"/>
</dbReference>
<feature type="transmembrane region" description="Helical" evidence="5">
    <location>
        <begin position="67"/>
        <end position="88"/>
    </location>
</feature>
<feature type="transmembrane region" description="Helical" evidence="5">
    <location>
        <begin position="147"/>
        <end position="170"/>
    </location>
</feature>
<reference evidence="6 7" key="1">
    <citation type="journal article" date="2014" name="Genome Announc.">
        <title>Genome Sequence of the Microsporidian Species Nematocida sp1 Strain ERTm6 (ATCC PRA-372).</title>
        <authorList>
            <person name="Bakowski M.A."/>
            <person name="Priest M."/>
            <person name="Young S."/>
            <person name="Cuomo C.A."/>
            <person name="Troemel E.R."/>
        </authorList>
    </citation>
    <scope>NUCLEOTIDE SEQUENCE [LARGE SCALE GENOMIC DNA]</scope>
    <source>
        <strain evidence="6 7">ERTm6</strain>
    </source>
</reference>
<dbReference type="GO" id="GO:0032259">
    <property type="term" value="P:methylation"/>
    <property type="evidence" value="ECO:0007669"/>
    <property type="project" value="UniProtKB-KW"/>
</dbReference>
<dbReference type="HOGENOM" id="CLU_1230237_0_0_1"/>
<accession>A0A086J0E8</accession>
<feature type="transmembrane region" description="Helical" evidence="5">
    <location>
        <begin position="6"/>
        <end position="23"/>
    </location>
</feature>
<keyword evidence="7" id="KW-1185">Reference proteome</keyword>
<evidence type="ECO:0000256" key="4">
    <source>
        <dbReference type="ARBA" id="ARBA00023136"/>
    </source>
</evidence>
<dbReference type="AlphaFoldDB" id="A0A086J0E8"/>
<dbReference type="EMBL" id="AKIJ01000004">
    <property type="protein sequence ID" value="KFG25616.1"/>
    <property type="molecule type" value="Genomic_DNA"/>
</dbReference>
<dbReference type="PANTHER" id="PTHR12714">
    <property type="entry name" value="PROTEIN-S ISOPRENYLCYSTEINE O-METHYLTRANSFERASE"/>
    <property type="match status" value="1"/>
</dbReference>
<evidence type="ECO:0000313" key="6">
    <source>
        <dbReference type="EMBL" id="KFG25616.1"/>
    </source>
</evidence>
<keyword evidence="3 5" id="KW-1133">Transmembrane helix</keyword>
<feature type="transmembrane region" description="Helical" evidence="5">
    <location>
        <begin position="100"/>
        <end position="119"/>
    </location>
</feature>
<keyword evidence="5" id="KW-0256">Endoplasmic reticulum</keyword>
<sequence>MNRETIVVFALGMIFYHGVYSAANEKGLKIASVCALILFFHKAVFNIHMQELLRKMANSKGPALSGALLFIFTLAIIESVIMYMIHPFLPGTLVYLLERLGGVIILASLLFIFSSIWILSKNDIAECVYIDQGIYAYIRHPYYLGLFLLYVGICLTLGNICSIVVSVFALKDRVIEYINEEEALLIEKHKSYTKYRERVYSGMPNILVNPAISTESFISSCMPSK</sequence>
<organism evidence="6 7">
    <name type="scientific">Nematocida ausubeli (strain ATCC PRA-371 / ERTm2)</name>
    <name type="common">Nematode killer fungus</name>
    <dbReference type="NCBI Taxonomy" id="1913371"/>
    <lineage>
        <taxon>Eukaryota</taxon>
        <taxon>Fungi</taxon>
        <taxon>Fungi incertae sedis</taxon>
        <taxon>Microsporidia</taxon>
        <taxon>Nematocida</taxon>
    </lineage>
</organism>
<dbReference type="GO" id="GO:0005789">
    <property type="term" value="C:endoplasmic reticulum membrane"/>
    <property type="evidence" value="ECO:0007669"/>
    <property type="project" value="UniProtKB-SubCell"/>
</dbReference>